<keyword evidence="2" id="KW-1185">Reference proteome</keyword>
<name>A0ABR2NGT6_9ROSI</name>
<dbReference type="EMBL" id="JBBPBN010000146">
    <property type="protein sequence ID" value="KAK8975372.1"/>
    <property type="molecule type" value="Genomic_DNA"/>
</dbReference>
<gene>
    <name evidence="1" type="ORF">V6N11_057466</name>
</gene>
<protein>
    <submittedName>
        <fullName evidence="1">Uncharacterized protein</fullName>
    </submittedName>
</protein>
<organism evidence="1 2">
    <name type="scientific">Hibiscus sabdariffa</name>
    <name type="common">roselle</name>
    <dbReference type="NCBI Taxonomy" id="183260"/>
    <lineage>
        <taxon>Eukaryota</taxon>
        <taxon>Viridiplantae</taxon>
        <taxon>Streptophyta</taxon>
        <taxon>Embryophyta</taxon>
        <taxon>Tracheophyta</taxon>
        <taxon>Spermatophyta</taxon>
        <taxon>Magnoliopsida</taxon>
        <taxon>eudicotyledons</taxon>
        <taxon>Gunneridae</taxon>
        <taxon>Pentapetalae</taxon>
        <taxon>rosids</taxon>
        <taxon>malvids</taxon>
        <taxon>Malvales</taxon>
        <taxon>Malvaceae</taxon>
        <taxon>Malvoideae</taxon>
        <taxon>Hibiscus</taxon>
    </lineage>
</organism>
<sequence>MMAKATVVRVKAATAKESTLQAGETSKVAVNEETTKGRERTAKWEKTKEVGKSQEVFTVLSVKMARFEAKSRGGGYTKEVTRLCSQEKVCLAYRKKGVHVLDPGHWDKPNGKGNHSFLVRVEEKGLVDCSAQCPVGYNLKKSLEKLEHVEESTTASTTRSSFSASPSKECPWMEVEDDAINAVLVGKEFSNSCFMENCTELLMELMEKADHELGKRWAGVVEEIIDKSRVFDHKSNGLEDLGPVQTIGSKFRSSSETNKKIFAVERGDVLPRASLKVATERNEFRGKKRYGSLWDIHDKALTDLERKKKVRACRKNKICKKSLEISELSGRSLSDSDLSSRWDILTKKARKTLKFGKKIGLQIVGNEEEVVEELMNLEFASI</sequence>
<evidence type="ECO:0000313" key="1">
    <source>
        <dbReference type="EMBL" id="KAK8975372.1"/>
    </source>
</evidence>
<reference evidence="1 2" key="1">
    <citation type="journal article" date="2024" name="G3 (Bethesda)">
        <title>Genome assembly of Hibiscus sabdariffa L. provides insights into metabolisms of medicinal natural products.</title>
        <authorList>
            <person name="Kim T."/>
        </authorList>
    </citation>
    <scope>NUCLEOTIDE SEQUENCE [LARGE SCALE GENOMIC DNA]</scope>
    <source>
        <strain evidence="1">TK-2024</strain>
        <tissue evidence="1">Old leaves</tissue>
    </source>
</reference>
<accession>A0ABR2NGT6</accession>
<proteinExistence type="predicted"/>
<comment type="caution">
    <text evidence="1">The sequence shown here is derived from an EMBL/GenBank/DDBJ whole genome shotgun (WGS) entry which is preliminary data.</text>
</comment>
<evidence type="ECO:0000313" key="2">
    <source>
        <dbReference type="Proteomes" id="UP001396334"/>
    </source>
</evidence>
<dbReference type="Proteomes" id="UP001396334">
    <property type="component" value="Unassembled WGS sequence"/>
</dbReference>